<evidence type="ECO:0000259" key="5">
    <source>
        <dbReference type="PROSITE" id="PS51085"/>
    </source>
</evidence>
<evidence type="ECO:0000256" key="4">
    <source>
        <dbReference type="ARBA" id="ARBA00023004"/>
    </source>
</evidence>
<keyword evidence="4" id="KW-0408">Iron</keyword>
<dbReference type="GO" id="GO:0051537">
    <property type="term" value="F:2 iron, 2 sulfur cluster binding"/>
    <property type="evidence" value="ECO:0007669"/>
    <property type="project" value="InterPro"/>
</dbReference>
<protein>
    <submittedName>
        <fullName evidence="7">Oxidoreductase FAD/NAD(P)-binding domain protein</fullName>
    </submittedName>
</protein>
<dbReference type="OrthoDB" id="9806195at2"/>
<evidence type="ECO:0000313" key="7">
    <source>
        <dbReference type="EMBL" id="CEZ18911.1"/>
    </source>
</evidence>
<organism evidence="7 8">
    <name type="scientific">Candidatus Methylopumilus planktonicus</name>
    <dbReference type="NCBI Taxonomy" id="1581557"/>
    <lineage>
        <taxon>Bacteria</taxon>
        <taxon>Pseudomonadati</taxon>
        <taxon>Pseudomonadota</taxon>
        <taxon>Betaproteobacteria</taxon>
        <taxon>Nitrosomonadales</taxon>
        <taxon>Methylophilaceae</taxon>
        <taxon>Candidatus Methylopumilus</taxon>
    </lineage>
</organism>
<dbReference type="EMBL" id="LN827929">
    <property type="protein sequence ID" value="CEZ18911.1"/>
    <property type="molecule type" value="Genomic_DNA"/>
</dbReference>
<dbReference type="RefSeq" id="WP_046486563.1">
    <property type="nucleotide sequence ID" value="NZ_LN827929.1"/>
</dbReference>
<evidence type="ECO:0000313" key="8">
    <source>
        <dbReference type="Proteomes" id="UP000064007"/>
    </source>
</evidence>
<dbReference type="InterPro" id="IPR039261">
    <property type="entry name" value="FNR_nucleotide-bd"/>
</dbReference>
<dbReference type="STRING" id="1581557.BN1208_0013"/>
<dbReference type="KEGG" id="mbat:BN1208_0013"/>
<dbReference type="InterPro" id="IPR006058">
    <property type="entry name" value="2Fe2S_fd_BS"/>
</dbReference>
<dbReference type="PANTHER" id="PTHR43644:SF1">
    <property type="entry name" value="NAD(P)H-FLAVIN REDUCTASE"/>
    <property type="match status" value="1"/>
</dbReference>
<dbReference type="HOGENOM" id="CLU_003827_7_0_4"/>
<dbReference type="InterPro" id="IPR008333">
    <property type="entry name" value="Cbr1-like_FAD-bd_dom"/>
</dbReference>
<evidence type="ECO:0000256" key="1">
    <source>
        <dbReference type="ARBA" id="ARBA00022448"/>
    </source>
</evidence>
<dbReference type="Gene3D" id="2.40.30.10">
    <property type="entry name" value="Translation factors"/>
    <property type="match status" value="1"/>
</dbReference>
<name>A0A0D6ETH7_9PROT</name>
<dbReference type="Pfam" id="PF00175">
    <property type="entry name" value="NAD_binding_1"/>
    <property type="match status" value="1"/>
</dbReference>
<dbReference type="SUPFAM" id="SSF63380">
    <property type="entry name" value="Riboflavin synthase domain-like"/>
    <property type="match status" value="1"/>
</dbReference>
<evidence type="ECO:0000256" key="3">
    <source>
        <dbReference type="ARBA" id="ARBA00022827"/>
    </source>
</evidence>
<sequence>MSYTIKLLPSGHVFQAKGSQTIVEAAIDEGIHLPYGCRNGACGACKGKVVEGKVHLEDYQSSVISEDEIKNGMTLFCRAIALENLTIEIKELAINNNIRPKIFPVRVESLEALTHDVMLMKLKLPSTDKLQFVAGQYLEFLLKDGKRRAFSIASPSHESSLLEIHLRLIPGGEFTEYVFKEMKEKSILRVEGPFGNFYLREHSEKTIIFVAGGTGFAPIKGMIEESIQKGMQRPIKLYRGARVLEDLYMDSLCKKWANEFSHIEYIPVLSESLEEDAWHGRNGLVHEAVLKDFVNFNDYQLYCCGAPQMVEVAHKAFIKAGLPEDEFYSDAFTFAAPVKK</sequence>
<evidence type="ECO:0000256" key="2">
    <source>
        <dbReference type="ARBA" id="ARBA00022630"/>
    </source>
</evidence>
<dbReference type="PROSITE" id="PS51085">
    <property type="entry name" value="2FE2S_FER_2"/>
    <property type="match status" value="1"/>
</dbReference>
<keyword evidence="1" id="KW-0813">Transport</keyword>
<keyword evidence="3" id="KW-0274">FAD</keyword>
<dbReference type="GO" id="GO:0016491">
    <property type="term" value="F:oxidoreductase activity"/>
    <property type="evidence" value="ECO:0007669"/>
    <property type="project" value="InterPro"/>
</dbReference>
<keyword evidence="8" id="KW-1185">Reference proteome</keyword>
<dbReference type="Gene3D" id="3.10.20.30">
    <property type="match status" value="1"/>
</dbReference>
<dbReference type="Gene3D" id="3.40.50.80">
    <property type="entry name" value="Nucleotide-binding domain of ferredoxin-NADP reductase (FNR) module"/>
    <property type="match status" value="1"/>
</dbReference>
<dbReference type="PROSITE" id="PS51384">
    <property type="entry name" value="FAD_FR"/>
    <property type="match status" value="1"/>
</dbReference>
<dbReference type="Pfam" id="PF00970">
    <property type="entry name" value="FAD_binding_6"/>
    <property type="match status" value="1"/>
</dbReference>
<dbReference type="InterPro" id="IPR017938">
    <property type="entry name" value="Riboflavin_synthase-like_b-brl"/>
</dbReference>
<keyword evidence="2" id="KW-0285">Flavoprotein</keyword>
<dbReference type="CDD" id="cd06189">
    <property type="entry name" value="flavin_oxioreductase"/>
    <property type="match status" value="1"/>
</dbReference>
<dbReference type="InterPro" id="IPR036010">
    <property type="entry name" value="2Fe-2S_ferredoxin-like_sf"/>
</dbReference>
<dbReference type="PRINTS" id="PR00410">
    <property type="entry name" value="PHEHYDRXLASE"/>
</dbReference>
<dbReference type="InterPro" id="IPR012675">
    <property type="entry name" value="Beta-grasp_dom_sf"/>
</dbReference>
<accession>A0A0D6ETH7</accession>
<proteinExistence type="predicted"/>
<feature type="domain" description="FAD-binding FR-type" evidence="6">
    <location>
        <begin position="100"/>
        <end position="200"/>
    </location>
</feature>
<dbReference type="InterPro" id="IPR001709">
    <property type="entry name" value="Flavoprot_Pyr_Nucl_cyt_Rdtase"/>
</dbReference>
<evidence type="ECO:0000259" key="6">
    <source>
        <dbReference type="PROSITE" id="PS51384"/>
    </source>
</evidence>
<dbReference type="CDD" id="cd00207">
    <property type="entry name" value="fer2"/>
    <property type="match status" value="1"/>
</dbReference>
<reference evidence="8" key="1">
    <citation type="submission" date="2014-12" db="EMBL/GenBank/DDBJ databases">
        <authorList>
            <person name="Salcher M.M."/>
        </authorList>
    </citation>
    <scope>NUCLEOTIDE SEQUENCE [LARGE SCALE GENOMIC DNA]</scope>
    <source>
        <strain evidence="8">MMS-10A-171</strain>
    </source>
</reference>
<dbReference type="PRINTS" id="PR00371">
    <property type="entry name" value="FPNCR"/>
</dbReference>
<dbReference type="SUPFAM" id="SSF54292">
    <property type="entry name" value="2Fe-2S ferredoxin-like"/>
    <property type="match status" value="1"/>
</dbReference>
<dbReference type="InterPro" id="IPR001433">
    <property type="entry name" value="OxRdtase_FAD/NAD-bd"/>
</dbReference>
<dbReference type="InterPro" id="IPR017927">
    <property type="entry name" value="FAD-bd_FR_type"/>
</dbReference>
<dbReference type="SUPFAM" id="SSF52343">
    <property type="entry name" value="Ferredoxin reductase-like, C-terminal NADP-linked domain"/>
    <property type="match status" value="1"/>
</dbReference>
<dbReference type="PANTHER" id="PTHR43644">
    <property type="entry name" value="NA(+)-TRANSLOCATING NADH-QUINONE REDUCTASE SUBUNIT"/>
    <property type="match status" value="1"/>
</dbReference>
<feature type="domain" description="2Fe-2S ferredoxin-type" evidence="5">
    <location>
        <begin position="3"/>
        <end position="93"/>
    </location>
</feature>
<dbReference type="Pfam" id="PF00111">
    <property type="entry name" value="Fer2"/>
    <property type="match status" value="1"/>
</dbReference>
<dbReference type="PROSITE" id="PS00197">
    <property type="entry name" value="2FE2S_FER_1"/>
    <property type="match status" value="1"/>
</dbReference>
<dbReference type="Proteomes" id="UP000064007">
    <property type="component" value="Chromosome 1"/>
</dbReference>
<gene>
    <name evidence="7" type="primary">ubiB</name>
    <name evidence="7" type="ORF">BN1208_0013</name>
</gene>
<dbReference type="InterPro" id="IPR001041">
    <property type="entry name" value="2Fe-2S_ferredoxin-type"/>
</dbReference>
<dbReference type="AlphaFoldDB" id="A0A0D6ETH7"/>